<feature type="binding site" evidence="9">
    <location>
        <position position="165"/>
    </location>
    <ligand>
        <name>Mn(2+)</name>
        <dbReference type="ChEBI" id="CHEBI:29035"/>
    </ligand>
</feature>
<dbReference type="CDD" id="cd02241">
    <property type="entry name" value="cupin_OxOx"/>
    <property type="match status" value="1"/>
</dbReference>
<evidence type="ECO:0000256" key="8">
    <source>
        <dbReference type="PIRSR" id="PIRSR601929-1"/>
    </source>
</evidence>
<evidence type="ECO:0000256" key="6">
    <source>
        <dbReference type="ARBA" id="ARBA00023157"/>
    </source>
</evidence>
<dbReference type="SUPFAM" id="SSF51182">
    <property type="entry name" value="RmlC-like cupins"/>
    <property type="match status" value="1"/>
</dbReference>
<feature type="signal peptide" evidence="11">
    <location>
        <begin position="1"/>
        <end position="30"/>
    </location>
</feature>
<dbReference type="SMART" id="SM00835">
    <property type="entry name" value="Cupin_1"/>
    <property type="match status" value="1"/>
</dbReference>
<keyword evidence="6 10" id="KW-1015">Disulfide bond</keyword>
<evidence type="ECO:0000256" key="7">
    <source>
        <dbReference type="ARBA" id="ARBA00023211"/>
    </source>
</evidence>
<feature type="binding site" evidence="9">
    <location>
        <position position="117"/>
    </location>
    <ligand>
        <name>Mn(2+)</name>
        <dbReference type="ChEBI" id="CHEBI:29035"/>
    </ligand>
</feature>
<name>A0A7S7C2Y3_9LAMI</name>
<dbReference type="Gene3D" id="2.60.120.10">
    <property type="entry name" value="Jelly Rolls"/>
    <property type="match status" value="1"/>
</dbReference>
<dbReference type="PRINTS" id="PR00325">
    <property type="entry name" value="GERMIN"/>
</dbReference>
<proteinExistence type="evidence at transcript level"/>
<dbReference type="GO" id="GO:0030145">
    <property type="term" value="F:manganese ion binding"/>
    <property type="evidence" value="ECO:0007669"/>
    <property type="project" value="UniProtKB-UniRule"/>
</dbReference>
<dbReference type="GO" id="GO:0048046">
    <property type="term" value="C:apoplast"/>
    <property type="evidence" value="ECO:0007669"/>
    <property type="project" value="UniProtKB-SubCell"/>
</dbReference>
<evidence type="ECO:0000256" key="1">
    <source>
        <dbReference type="ARBA" id="ARBA00004271"/>
    </source>
</evidence>
<feature type="disulfide bond" evidence="10">
    <location>
        <begin position="40"/>
        <end position="55"/>
    </location>
</feature>
<feature type="domain" description="Cupin type-1" evidence="12">
    <location>
        <begin position="69"/>
        <end position="219"/>
    </location>
</feature>
<dbReference type="AlphaFoldDB" id="A0A7S7C2Y3"/>
<comment type="similarity">
    <text evidence="2 11">Belongs to the germin family.</text>
</comment>
<feature type="binding site" evidence="9">
    <location>
        <position position="124"/>
    </location>
    <ligand>
        <name>Mn(2+)</name>
        <dbReference type="ChEBI" id="CHEBI:29035"/>
    </ligand>
</feature>
<feature type="binding site" evidence="9">
    <location>
        <position position="119"/>
    </location>
    <ligand>
        <name>Mn(2+)</name>
        <dbReference type="ChEBI" id="CHEBI:29035"/>
    </ligand>
</feature>
<keyword evidence="5 8" id="KW-0479">Metal-binding</keyword>
<sequence>MANGYTSAAAMLLLITSLTMNFLMFNTILAYDPSPLQDICVADLNSSVRVNGLPCKDPSTVKADDFFFSGMDKPGNTTNPIKATFTPVNARQVPGANTLGLTIARLDFAEGGYLPPHYHPRASEFLMILEGSMEVGVVIPSLGYRQLNKTLNKGDAFVVPVGLVHYQRNKAVGATVAFAALNSQNPGLTVLANSVFGASPEIESDVLAEAFQLDEKTVEGLQAVF</sequence>
<evidence type="ECO:0000256" key="10">
    <source>
        <dbReference type="PIRSR" id="PIRSR601929-3"/>
    </source>
</evidence>
<evidence type="ECO:0000256" key="5">
    <source>
        <dbReference type="ARBA" id="ARBA00022723"/>
    </source>
</evidence>
<feature type="binding site" evidence="8">
    <location>
        <position position="119"/>
    </location>
    <ligand>
        <name>oxalate</name>
        <dbReference type="ChEBI" id="CHEBI:30623"/>
    </ligand>
</feature>
<dbReference type="PANTHER" id="PTHR31238">
    <property type="entry name" value="GERMIN-LIKE PROTEIN SUBFAMILY 3 MEMBER 3"/>
    <property type="match status" value="1"/>
</dbReference>
<dbReference type="Pfam" id="PF00190">
    <property type="entry name" value="Cupin_1"/>
    <property type="match status" value="1"/>
</dbReference>
<evidence type="ECO:0000259" key="12">
    <source>
        <dbReference type="SMART" id="SM00835"/>
    </source>
</evidence>
<evidence type="ECO:0000256" key="2">
    <source>
        <dbReference type="ARBA" id="ARBA00007456"/>
    </source>
</evidence>
<keyword evidence="3 11" id="KW-0052">Apoplast</keyword>
<dbReference type="FunFam" id="2.60.120.10:FF:000005">
    <property type="entry name" value="Germin-like protein subfamily 1 member 8"/>
    <property type="match status" value="1"/>
</dbReference>
<evidence type="ECO:0000256" key="9">
    <source>
        <dbReference type="PIRSR" id="PIRSR601929-2"/>
    </source>
</evidence>
<feature type="binding site" evidence="8">
    <location>
        <position position="124"/>
    </location>
    <ligand>
        <name>oxalate</name>
        <dbReference type="ChEBI" id="CHEBI:30623"/>
    </ligand>
</feature>
<keyword evidence="7 8" id="KW-0464">Manganese</keyword>
<dbReference type="EMBL" id="MT978085">
    <property type="protein sequence ID" value="QOX06022.1"/>
    <property type="molecule type" value="mRNA"/>
</dbReference>
<dbReference type="InterPro" id="IPR014710">
    <property type="entry name" value="RmlC-like_jellyroll"/>
</dbReference>
<evidence type="ECO:0000313" key="13">
    <source>
        <dbReference type="EMBL" id="QOX06022.1"/>
    </source>
</evidence>
<feature type="chain" id="PRO_5031597647" description="Germin-like protein" evidence="11">
    <location>
        <begin position="31"/>
        <end position="225"/>
    </location>
</feature>
<dbReference type="InterPro" id="IPR006045">
    <property type="entry name" value="Cupin_1"/>
</dbReference>
<reference evidence="13" key="1">
    <citation type="journal article" date="2020" name="Planta">
        <title>The dehydration- and ABA-inducible germin-like protein CpGLP1 from Craterostigma plantagineum has SOD activity and may contribute to cell wall integrity during desiccation.</title>
        <authorList>
            <person name="Giarola V."/>
            <person name="Chen P."/>
            <person name="Dulitz S.J."/>
            <person name="Konig M."/>
            <person name="Manduzio S."/>
            <person name="Bartels D."/>
        </authorList>
    </citation>
    <scope>NUCLEOTIDE SEQUENCE</scope>
</reference>
<evidence type="ECO:0000256" key="3">
    <source>
        <dbReference type="ARBA" id="ARBA00022523"/>
    </source>
</evidence>
<keyword evidence="4 11" id="KW-0964">Secreted</keyword>
<evidence type="ECO:0000256" key="11">
    <source>
        <dbReference type="RuleBase" id="RU366015"/>
    </source>
</evidence>
<evidence type="ECO:0000256" key="4">
    <source>
        <dbReference type="ARBA" id="ARBA00022525"/>
    </source>
</evidence>
<organism evidence="13">
    <name type="scientific">Lindernia subracemosa</name>
    <dbReference type="NCBI Taxonomy" id="303139"/>
    <lineage>
        <taxon>Eukaryota</taxon>
        <taxon>Viridiplantae</taxon>
        <taxon>Streptophyta</taxon>
        <taxon>Embryophyta</taxon>
        <taxon>Tracheophyta</taxon>
        <taxon>Spermatophyta</taxon>
        <taxon>Magnoliopsida</taxon>
        <taxon>eudicotyledons</taxon>
        <taxon>Gunneridae</taxon>
        <taxon>Pentapetalae</taxon>
        <taxon>asterids</taxon>
        <taxon>lamiids</taxon>
        <taxon>Lamiales</taxon>
        <taxon>Linderniaceae</taxon>
        <taxon>Lindernia</taxon>
    </lineage>
</organism>
<dbReference type="InterPro" id="IPR011051">
    <property type="entry name" value="RmlC_Cupin_sf"/>
</dbReference>
<comment type="subcellular location">
    <subcellularLocation>
        <location evidence="1 11">Secreted</location>
        <location evidence="1 11">Extracellular space</location>
        <location evidence="1 11">Apoplast</location>
    </subcellularLocation>
</comment>
<accession>A0A7S7C2Y3</accession>
<protein>
    <recommendedName>
        <fullName evidence="11">Germin-like protein</fullName>
    </recommendedName>
</protein>
<dbReference type="InterPro" id="IPR001929">
    <property type="entry name" value="Germin"/>
</dbReference>
<keyword evidence="11" id="KW-0732">Signal</keyword>